<proteinExistence type="predicted"/>
<protein>
    <submittedName>
        <fullName evidence="2">Uncharacterized protein</fullName>
    </submittedName>
</protein>
<feature type="region of interest" description="Disordered" evidence="1">
    <location>
        <begin position="1"/>
        <end position="85"/>
    </location>
</feature>
<accession>A0A0V1JLT8</accession>
<feature type="compositionally biased region" description="Low complexity" evidence="1">
    <location>
        <begin position="9"/>
        <end position="37"/>
    </location>
</feature>
<organism evidence="2 3">
    <name type="scientific">Trichinella pseudospiralis</name>
    <name type="common">Parasitic roundworm</name>
    <dbReference type="NCBI Taxonomy" id="6337"/>
    <lineage>
        <taxon>Eukaryota</taxon>
        <taxon>Metazoa</taxon>
        <taxon>Ecdysozoa</taxon>
        <taxon>Nematoda</taxon>
        <taxon>Enoplea</taxon>
        <taxon>Dorylaimia</taxon>
        <taxon>Trichinellida</taxon>
        <taxon>Trichinellidae</taxon>
        <taxon>Trichinella</taxon>
    </lineage>
</organism>
<evidence type="ECO:0000313" key="3">
    <source>
        <dbReference type="Proteomes" id="UP000054826"/>
    </source>
</evidence>
<sequence length="85" mass="9540">MIDEQLLQSSCVSSSSSSSSRNCNNSRRNSKSSNNSDLNRRRPLKFIFTPSLQSGAYDQPDAVNIKPTARFDKKRPKVDHSSSLY</sequence>
<evidence type="ECO:0000313" key="2">
    <source>
        <dbReference type="EMBL" id="KRZ35821.1"/>
    </source>
</evidence>
<gene>
    <name evidence="2" type="ORF">T4C_11355</name>
</gene>
<comment type="caution">
    <text evidence="2">The sequence shown here is derived from an EMBL/GenBank/DDBJ whole genome shotgun (WGS) entry which is preliminary data.</text>
</comment>
<dbReference type="Proteomes" id="UP000054826">
    <property type="component" value="Unassembled WGS sequence"/>
</dbReference>
<evidence type="ECO:0000256" key="1">
    <source>
        <dbReference type="SAM" id="MobiDB-lite"/>
    </source>
</evidence>
<dbReference type="AlphaFoldDB" id="A0A0V1JLT8"/>
<dbReference type="EMBL" id="JYDV01000083">
    <property type="protein sequence ID" value="KRZ35821.1"/>
    <property type="molecule type" value="Genomic_DNA"/>
</dbReference>
<reference evidence="2 3" key="1">
    <citation type="submission" date="2015-01" db="EMBL/GenBank/DDBJ databases">
        <title>Evolution of Trichinella species and genotypes.</title>
        <authorList>
            <person name="Korhonen P.K."/>
            <person name="Edoardo P."/>
            <person name="Giuseppe L.R."/>
            <person name="Gasser R.B."/>
        </authorList>
    </citation>
    <scope>NUCLEOTIDE SEQUENCE [LARGE SCALE GENOMIC DNA]</scope>
    <source>
        <strain evidence="2">ISS176</strain>
    </source>
</reference>
<name>A0A0V1JLT8_TRIPS</name>